<evidence type="ECO:0000259" key="6">
    <source>
        <dbReference type="PROSITE" id="PS50041"/>
    </source>
</evidence>
<evidence type="ECO:0000256" key="1">
    <source>
        <dbReference type="ARBA" id="ARBA00022734"/>
    </source>
</evidence>
<organism evidence="7 8">
    <name type="scientific">Clarias magur</name>
    <name type="common">Asian catfish</name>
    <name type="synonym">Macropteronotus magur</name>
    <dbReference type="NCBI Taxonomy" id="1594786"/>
    <lineage>
        <taxon>Eukaryota</taxon>
        <taxon>Metazoa</taxon>
        <taxon>Chordata</taxon>
        <taxon>Craniata</taxon>
        <taxon>Vertebrata</taxon>
        <taxon>Euteleostomi</taxon>
        <taxon>Actinopterygii</taxon>
        <taxon>Neopterygii</taxon>
        <taxon>Teleostei</taxon>
        <taxon>Ostariophysi</taxon>
        <taxon>Siluriformes</taxon>
        <taxon>Clariidae</taxon>
        <taxon>Clarias</taxon>
    </lineage>
</organism>
<dbReference type="SMART" id="SM00034">
    <property type="entry name" value="CLECT"/>
    <property type="match status" value="1"/>
</dbReference>
<keyword evidence="2" id="KW-1015">Disulfide bond</keyword>
<dbReference type="GO" id="GO:0030246">
    <property type="term" value="F:carbohydrate binding"/>
    <property type="evidence" value="ECO:0007669"/>
    <property type="project" value="UniProtKB-KW"/>
</dbReference>
<feature type="coiled-coil region" evidence="4">
    <location>
        <begin position="34"/>
        <end position="96"/>
    </location>
</feature>
<feature type="domain" description="C-type lectin" evidence="6">
    <location>
        <begin position="135"/>
        <end position="206"/>
    </location>
</feature>
<keyword evidence="5" id="KW-1133">Transmembrane helix</keyword>
<dbReference type="PROSITE" id="PS50041">
    <property type="entry name" value="C_TYPE_LECTIN_2"/>
    <property type="match status" value="1"/>
</dbReference>
<evidence type="ECO:0000256" key="5">
    <source>
        <dbReference type="SAM" id="Phobius"/>
    </source>
</evidence>
<dbReference type="EMBL" id="QNUK01000246">
    <property type="protein sequence ID" value="KAF5897163.1"/>
    <property type="molecule type" value="Genomic_DNA"/>
</dbReference>
<evidence type="ECO:0000313" key="7">
    <source>
        <dbReference type="EMBL" id="KAF5897163.1"/>
    </source>
</evidence>
<dbReference type="SUPFAM" id="SSF56436">
    <property type="entry name" value="C-type lectin-like"/>
    <property type="match status" value="1"/>
</dbReference>
<keyword evidence="4" id="KW-0175">Coiled coil</keyword>
<feature type="transmembrane region" description="Helical" evidence="5">
    <location>
        <begin position="12"/>
        <end position="32"/>
    </location>
</feature>
<keyword evidence="5" id="KW-0472">Membrane</keyword>
<gene>
    <name evidence="7" type="ORF">DAT39_013114</name>
</gene>
<dbReference type="PANTHER" id="PTHR46490:SF6">
    <property type="entry name" value="ASIALOGLYCOPROTEIN RECEPTOR 1-LIKE-RELATED"/>
    <property type="match status" value="1"/>
</dbReference>
<dbReference type="Proteomes" id="UP000727407">
    <property type="component" value="Unassembled WGS sequence"/>
</dbReference>
<dbReference type="PANTHER" id="PTHR46490">
    <property type="entry name" value="C-TYPE LECTIN DOMAIN FAMILY 12 MEMBER A-RELATED"/>
    <property type="match status" value="1"/>
</dbReference>
<proteinExistence type="predicted"/>
<comment type="caution">
    <text evidence="7">The sequence shown here is derived from an EMBL/GenBank/DDBJ whole genome shotgun (WGS) entry which is preliminary data.</text>
</comment>
<accession>A0A8J4TX84</accession>
<dbReference type="InterPro" id="IPR001304">
    <property type="entry name" value="C-type_lectin-like"/>
</dbReference>
<dbReference type="AlphaFoldDB" id="A0A8J4TX84"/>
<reference evidence="7" key="1">
    <citation type="submission" date="2020-07" db="EMBL/GenBank/DDBJ databases">
        <title>Clarias magur genome sequencing, assembly and annotation.</title>
        <authorList>
            <person name="Kushwaha B."/>
            <person name="Kumar R."/>
            <person name="Das P."/>
            <person name="Joshi C.G."/>
            <person name="Kumar D."/>
            <person name="Nagpure N.S."/>
            <person name="Pandey M."/>
            <person name="Agarwal S."/>
            <person name="Srivastava S."/>
            <person name="Singh M."/>
            <person name="Sahoo L."/>
            <person name="Jayasankar P."/>
            <person name="Meher P.K."/>
            <person name="Koringa P.G."/>
            <person name="Iquebal M.A."/>
            <person name="Das S.P."/>
            <person name="Bit A."/>
            <person name="Patnaik S."/>
            <person name="Patel N."/>
            <person name="Shah T.M."/>
            <person name="Hinsu A."/>
            <person name="Jena J.K."/>
        </authorList>
    </citation>
    <scope>NUCLEOTIDE SEQUENCE</scope>
    <source>
        <strain evidence="7">CIFAMagur01</strain>
        <tissue evidence="7">Testis</tissue>
    </source>
</reference>
<dbReference type="InterPro" id="IPR016186">
    <property type="entry name" value="C-type_lectin-like/link_sf"/>
</dbReference>
<keyword evidence="8" id="KW-1185">Reference proteome</keyword>
<keyword evidence="3" id="KW-0325">Glycoprotein</keyword>
<dbReference type="OrthoDB" id="8950604at2759"/>
<dbReference type="InterPro" id="IPR016187">
    <property type="entry name" value="CTDL_fold"/>
</dbReference>
<keyword evidence="1" id="KW-0430">Lectin</keyword>
<evidence type="ECO:0000256" key="2">
    <source>
        <dbReference type="ARBA" id="ARBA00023157"/>
    </source>
</evidence>
<dbReference type="Gene3D" id="3.10.100.10">
    <property type="entry name" value="Mannose-Binding Protein A, subunit A"/>
    <property type="match status" value="1"/>
</dbReference>
<evidence type="ECO:0000313" key="8">
    <source>
        <dbReference type="Proteomes" id="UP000727407"/>
    </source>
</evidence>
<feature type="non-terminal residue" evidence="7">
    <location>
        <position position="1"/>
    </location>
</feature>
<sequence>SNTTGGRCYRVTAVCVVLLCVLLLSAVTVLWIKYTNLTIERNQLQTSYNNLTRERDQLQISNNNLTIERNQLQTSNNNLTRERDQLQTSNNNLTIERNQLLTCNKHPPKEREKCQSDCLSDVIKQGWRFCSSSIYYISTEIKSWNESRRYCRERGADLVIINSREEQEFIIKQLGHIKEAWIGLSKDVTEGKWKWLDGTELTSSSG</sequence>
<protein>
    <submittedName>
        <fullName evidence="7">C-type lectin domain family 4 member E-like isoform X1</fullName>
    </submittedName>
</protein>
<name>A0A8J4TX84_CLAMG</name>
<dbReference type="Gene3D" id="1.20.5.400">
    <property type="match status" value="2"/>
</dbReference>
<evidence type="ECO:0000256" key="3">
    <source>
        <dbReference type="ARBA" id="ARBA00023180"/>
    </source>
</evidence>
<dbReference type="InterPro" id="IPR052309">
    <property type="entry name" value="C-type_Lectin_Domain_Fam1"/>
</dbReference>
<evidence type="ECO:0000256" key="4">
    <source>
        <dbReference type="SAM" id="Coils"/>
    </source>
</evidence>
<keyword evidence="5" id="KW-0812">Transmembrane</keyword>
<feature type="non-terminal residue" evidence="7">
    <location>
        <position position="206"/>
    </location>
</feature>
<dbReference type="Pfam" id="PF00059">
    <property type="entry name" value="Lectin_C"/>
    <property type="match status" value="1"/>
</dbReference>